<evidence type="ECO:0000313" key="5">
    <source>
        <dbReference type="RefSeq" id="XP_033571362.1"/>
    </source>
</evidence>
<dbReference type="OrthoDB" id="5132737at2759"/>
<dbReference type="AlphaFoldDB" id="A0A6A6Y782"/>
<feature type="compositionally biased region" description="Polar residues" evidence="1">
    <location>
        <begin position="541"/>
        <end position="557"/>
    </location>
</feature>
<reference evidence="3 5" key="1">
    <citation type="journal article" date="2020" name="Stud. Mycol.">
        <title>101 Dothideomycetes genomes: a test case for predicting lifestyles and emergence of pathogens.</title>
        <authorList>
            <person name="Haridas S."/>
            <person name="Albert R."/>
            <person name="Binder M."/>
            <person name="Bloem J."/>
            <person name="Labutti K."/>
            <person name="Salamov A."/>
            <person name="Andreopoulos B."/>
            <person name="Baker S."/>
            <person name="Barry K."/>
            <person name="Bills G."/>
            <person name="Bluhm B."/>
            <person name="Cannon C."/>
            <person name="Castanera R."/>
            <person name="Culley D."/>
            <person name="Daum C."/>
            <person name="Ezra D."/>
            <person name="Gonzalez J."/>
            <person name="Henrissat B."/>
            <person name="Kuo A."/>
            <person name="Liang C."/>
            <person name="Lipzen A."/>
            <person name="Lutzoni F."/>
            <person name="Magnuson J."/>
            <person name="Mondo S."/>
            <person name="Nolan M."/>
            <person name="Ohm R."/>
            <person name="Pangilinan J."/>
            <person name="Park H.-J."/>
            <person name="Ramirez L."/>
            <person name="Alfaro M."/>
            <person name="Sun H."/>
            <person name="Tritt A."/>
            <person name="Yoshinaga Y."/>
            <person name="Zwiers L.-H."/>
            <person name="Turgeon B."/>
            <person name="Goodwin S."/>
            <person name="Spatafora J."/>
            <person name="Crous P."/>
            <person name="Grigoriev I."/>
        </authorList>
    </citation>
    <scope>NUCLEOTIDE SEQUENCE</scope>
    <source>
        <strain evidence="3 5">CBS 304.34</strain>
    </source>
</reference>
<dbReference type="RefSeq" id="XP_033571362.1">
    <property type="nucleotide sequence ID" value="XM_033712789.1"/>
</dbReference>
<reference evidence="5" key="3">
    <citation type="submission" date="2025-04" db="UniProtKB">
        <authorList>
            <consortium name="RefSeq"/>
        </authorList>
    </citation>
    <scope>IDENTIFICATION</scope>
    <source>
        <strain evidence="5">CBS 304.34</strain>
    </source>
</reference>
<sequence length="571" mass="65190">MPTLSMAKYRTKPFNRTEEPSSCVNGRGESHRSIEKKRAPGPIRRSARLREIQALDRSHEESYSFPSPASDVPSGKFPQHRTATPQANDGKRKRQQEPEDELGSTPAGKKPRAPPTRPKEGTPGVKAARCIEKTNPIDYWTKKKRWPKKYFKQDDQTRKDFNKDSEKDSWFEKYWLPNMSHPLPKKKSSSSRLRQSEYGSAVPPSTPSDQKPREQKSAPYAQTRYVTLLAIKGSFMDKDEEGIKDKSKSLCRTLLESDDQTVPQYSLFHDHLIEAVCRKVQYRNEAMVIQDITRLIVPSAENLAIYGSKHLKILIETANEGWNRSRPFVGPRPQPDYSVGFRREAFTKDQLNKLEGLVGDVIAGDMSFYMATYFMYLPFLTCEVKCGAAALDIADRQNAHSMTLAVRGVVEMFRRVKREKEIDREILAFSVSHDHRSVRIYGHYAVINGAATTFYRHPIREFSFTAQDGKEKWTAYKFTKNVYDVWMPNHFKRLCSVIDELPPEHDWDVPPLSEGTGLSQVFESHHVSRSNTDSASVLQVSLPGSQDVTPNTSSSQPGLFRKPRKRRDAGQ</sequence>
<gene>
    <name evidence="3 5" type="ORF">BDZ99DRAFT_152465</name>
</gene>
<dbReference type="PANTHER" id="PTHR42470:SF2">
    <property type="match status" value="1"/>
</dbReference>
<dbReference type="PANTHER" id="PTHR42470">
    <property type="entry name" value="VAST DOMAIN-CONTAINING PROTEIN"/>
    <property type="match status" value="1"/>
</dbReference>
<dbReference type="Pfam" id="PF25545">
    <property type="entry name" value="DUF7924"/>
    <property type="match status" value="1"/>
</dbReference>
<evidence type="ECO:0000313" key="4">
    <source>
        <dbReference type="Proteomes" id="UP000504636"/>
    </source>
</evidence>
<protein>
    <recommendedName>
        <fullName evidence="2">DUF7924 domain-containing protein</fullName>
    </recommendedName>
</protein>
<dbReference type="Proteomes" id="UP000504636">
    <property type="component" value="Unplaced"/>
</dbReference>
<dbReference type="InterPro" id="IPR057684">
    <property type="entry name" value="DUF7924"/>
</dbReference>
<reference evidence="5" key="2">
    <citation type="submission" date="2020-04" db="EMBL/GenBank/DDBJ databases">
        <authorList>
            <consortium name="NCBI Genome Project"/>
        </authorList>
    </citation>
    <scope>NUCLEOTIDE SEQUENCE</scope>
    <source>
        <strain evidence="5">CBS 304.34</strain>
    </source>
</reference>
<evidence type="ECO:0000256" key="1">
    <source>
        <dbReference type="SAM" id="MobiDB-lite"/>
    </source>
</evidence>
<evidence type="ECO:0000313" key="3">
    <source>
        <dbReference type="EMBL" id="KAF2804398.1"/>
    </source>
</evidence>
<evidence type="ECO:0000259" key="2">
    <source>
        <dbReference type="Pfam" id="PF25545"/>
    </source>
</evidence>
<dbReference type="EMBL" id="MU003713">
    <property type="protein sequence ID" value="KAF2804398.1"/>
    <property type="molecule type" value="Genomic_DNA"/>
</dbReference>
<dbReference type="GeneID" id="54453682"/>
<feature type="region of interest" description="Disordered" evidence="1">
    <location>
        <begin position="1"/>
        <end position="134"/>
    </location>
</feature>
<keyword evidence="4" id="KW-1185">Reference proteome</keyword>
<accession>A0A6A6Y782</accession>
<feature type="region of interest" description="Disordered" evidence="1">
    <location>
        <begin position="541"/>
        <end position="571"/>
    </location>
</feature>
<organism evidence="3">
    <name type="scientific">Mytilinidion resinicola</name>
    <dbReference type="NCBI Taxonomy" id="574789"/>
    <lineage>
        <taxon>Eukaryota</taxon>
        <taxon>Fungi</taxon>
        <taxon>Dikarya</taxon>
        <taxon>Ascomycota</taxon>
        <taxon>Pezizomycotina</taxon>
        <taxon>Dothideomycetes</taxon>
        <taxon>Pleosporomycetidae</taxon>
        <taxon>Mytilinidiales</taxon>
        <taxon>Mytilinidiaceae</taxon>
        <taxon>Mytilinidion</taxon>
    </lineage>
</organism>
<feature type="compositionally biased region" description="Basic and acidic residues" evidence="1">
    <location>
        <begin position="48"/>
        <end position="62"/>
    </location>
</feature>
<feature type="region of interest" description="Disordered" evidence="1">
    <location>
        <begin position="181"/>
        <end position="218"/>
    </location>
</feature>
<feature type="compositionally biased region" description="Basic and acidic residues" evidence="1">
    <location>
        <begin position="28"/>
        <end position="38"/>
    </location>
</feature>
<feature type="compositionally biased region" description="Basic residues" evidence="1">
    <location>
        <begin position="561"/>
        <end position="571"/>
    </location>
</feature>
<feature type="domain" description="DUF7924" evidence="2">
    <location>
        <begin position="273"/>
        <end position="498"/>
    </location>
</feature>
<name>A0A6A6Y782_9PEZI</name>
<proteinExistence type="predicted"/>